<evidence type="ECO:0000313" key="4">
    <source>
        <dbReference type="Proteomes" id="UP000502899"/>
    </source>
</evidence>
<feature type="compositionally biased region" description="Basic and acidic residues" evidence="1">
    <location>
        <begin position="342"/>
        <end position="353"/>
    </location>
</feature>
<evidence type="ECO:0008006" key="5">
    <source>
        <dbReference type="Google" id="ProtNLM"/>
    </source>
</evidence>
<feature type="region of interest" description="Disordered" evidence="1">
    <location>
        <begin position="33"/>
        <end position="53"/>
    </location>
</feature>
<dbReference type="EMBL" id="CP054000">
    <property type="protein sequence ID" value="QKH79110.1"/>
    <property type="molecule type" value="Genomic_DNA"/>
</dbReference>
<dbReference type="PROSITE" id="PS51257">
    <property type="entry name" value="PROKAR_LIPOPROTEIN"/>
    <property type="match status" value="1"/>
</dbReference>
<evidence type="ECO:0000256" key="2">
    <source>
        <dbReference type="SAM" id="SignalP"/>
    </source>
</evidence>
<feature type="compositionally biased region" description="Polar residues" evidence="1">
    <location>
        <begin position="761"/>
        <end position="777"/>
    </location>
</feature>
<feature type="signal peptide" evidence="2">
    <location>
        <begin position="1"/>
        <end position="26"/>
    </location>
</feature>
<gene>
    <name evidence="3" type="ORF">FOC70_01470</name>
</gene>
<evidence type="ECO:0000313" key="3">
    <source>
        <dbReference type="EMBL" id="QKH79110.1"/>
    </source>
</evidence>
<evidence type="ECO:0000256" key="1">
    <source>
        <dbReference type="SAM" id="MobiDB-lite"/>
    </source>
</evidence>
<dbReference type="RefSeq" id="WP_002841044.1">
    <property type="nucleotide sequence ID" value="NZ_CP054000.1"/>
</dbReference>
<organism evidence="3 4">
    <name type="scientific">Finegoldia magna</name>
    <name type="common">Peptostreptococcus magnus</name>
    <dbReference type="NCBI Taxonomy" id="1260"/>
    <lineage>
        <taxon>Bacteria</taxon>
        <taxon>Bacillati</taxon>
        <taxon>Bacillota</taxon>
        <taxon>Tissierellia</taxon>
        <taxon>Tissierellales</taxon>
        <taxon>Peptoniphilaceae</taxon>
        <taxon>Finegoldia</taxon>
    </lineage>
</organism>
<name>A0A7D4FZM0_FINMA</name>
<sequence length="777" mass="90191">MKNSNKKIILAVVLCSTILSSCSLFSKPEKKSEQINESTKKVEQTTDSNKQSTIKKDKTTEVLIDSEIKKEDIAKIVKHGDHWHVFTKDGREKITYKDPNKLQNTSNFEMVSVVGKSRLKGENVVAIKKHGDHWHVYLRNGGEYLTYEDPSAMFPHIKVGTYVGSHGDHRKHNNRRIDARTIAHEKQKIKQTIEKNDERVIKILKHGDHYHIYTSKGNEFVSYTDPRSLYPNAEYGQYVGTHANRKQMIEKIIREDRQKQKQSSKKTLAKQNSDKLIKDEKLVKVEDNKKKHNVVKILKHGDHWHIYTKNGEEFITYEDPSSKYPDVAVGTYVGSHTQPQQPRKDNKDNKDNTPQENLPENPTDTPQNRPDKKEEKPTEKTREQKIQELKITKVLGKDGTVNEINRFDIVKILKHEDHYHIYDSNGNEAITYTNPQNLYPNAYFGNYEGSHNNSQTNNNEFKWPENITKIVDHKDHWHLYRGDEEVAVVRVNPKDHYPNAEYIKDYIDVGNVEVEDADVFNYDDIKPNKVEGIEAVLNDNLRNMTGYGKLTDGIAIMGTEDKQDNVFYWLHGDHYHALSIKDLVKMEKSGALKGFTAKDVVATLKYKFQHPEEDLTYKSDLNIEEVIEFLKSHYKINDPSRIFSIGQETVDIYTNDTTNSFHISQFEKKNGQIIFKGQLPQIPSDEELEKQESEEETVEETEEEIGEKETAEETNKKPVEDKKQEEKAEEKSEEKQQEEKEQENKENKENKKQNPKEKQNLPTEKTQNTTEKNSANI</sequence>
<feature type="compositionally biased region" description="Polar residues" evidence="1">
    <location>
        <begin position="354"/>
        <end position="368"/>
    </location>
</feature>
<feature type="compositionally biased region" description="Basic and acidic residues" evidence="1">
    <location>
        <begin position="33"/>
        <end position="44"/>
    </location>
</feature>
<feature type="chain" id="PRO_5039158725" description="Histidine triad protein" evidence="2">
    <location>
        <begin position="27"/>
        <end position="777"/>
    </location>
</feature>
<feature type="region of interest" description="Disordered" evidence="1">
    <location>
        <begin position="680"/>
        <end position="777"/>
    </location>
</feature>
<keyword evidence="2" id="KW-0732">Signal</keyword>
<feature type="compositionally biased region" description="Basic and acidic residues" evidence="1">
    <location>
        <begin position="707"/>
        <end position="759"/>
    </location>
</feature>
<feature type="compositionally biased region" description="Acidic residues" evidence="1">
    <location>
        <begin position="684"/>
        <end position="706"/>
    </location>
</feature>
<proteinExistence type="predicted"/>
<feature type="compositionally biased region" description="Basic and acidic residues" evidence="1">
    <location>
        <begin position="369"/>
        <end position="385"/>
    </location>
</feature>
<dbReference type="AlphaFoldDB" id="A0A7D4FZM0"/>
<feature type="region of interest" description="Disordered" evidence="1">
    <location>
        <begin position="327"/>
        <end position="385"/>
    </location>
</feature>
<reference evidence="3 4" key="1">
    <citation type="submission" date="2020-05" db="EMBL/GenBank/DDBJ databases">
        <title>FDA dAtabase for Regulatory Grade micrObial Sequences (FDA-ARGOS): Supporting development and validation of Infectious Disease Dx tests.</title>
        <authorList>
            <person name="Pederson C."/>
            <person name="Tallon L."/>
            <person name="Sadzewicz L."/>
            <person name="Zhao X."/>
            <person name="Vavikolanu K."/>
            <person name="Mehta A."/>
            <person name="Aluvathingal J."/>
            <person name="Nadendla S."/>
            <person name="Myers T."/>
            <person name="Yan Y."/>
            <person name="Sichtig H."/>
        </authorList>
    </citation>
    <scope>NUCLEOTIDE SEQUENCE [LARGE SCALE GENOMIC DNA]</scope>
    <source>
        <strain evidence="3 4">FDAARGOS_764</strain>
    </source>
</reference>
<accession>A0A7D4FZM0</accession>
<dbReference type="Proteomes" id="UP000502899">
    <property type="component" value="Chromosome"/>
</dbReference>
<protein>
    <recommendedName>
        <fullName evidence="5">Histidine triad protein</fullName>
    </recommendedName>
</protein>